<name>A0A0S8GHA0_UNCW3</name>
<dbReference type="SUPFAM" id="SSF102712">
    <property type="entry name" value="JAB1/MPN domain"/>
    <property type="match status" value="1"/>
</dbReference>
<evidence type="ECO:0008006" key="4">
    <source>
        <dbReference type="Google" id="ProtNLM"/>
    </source>
</evidence>
<feature type="region of interest" description="Disordered" evidence="1">
    <location>
        <begin position="1"/>
        <end position="25"/>
    </location>
</feature>
<evidence type="ECO:0000256" key="1">
    <source>
        <dbReference type="SAM" id="MobiDB-lite"/>
    </source>
</evidence>
<sequence length="205" mass="23154">MNKKENKKDNKQDNKKDDKHEGKPETVQRDIEAFLSLPAFLTIVSSSVEVFRKETIGYLVGIKAEDKYIVEYAIPYQTAESSYVHATIDEDRVARVNEILSNVSQALEFIGDFHSHTVFGESRATVIPSDTDLFSTVPGELNLICAVNLKKRSVKWHENRRGILTGTIGEYRIEIGGYYIDKPMVGRQYQRVLVKCPAVTGIGKE</sequence>
<dbReference type="AlphaFoldDB" id="A0A0S8GHA0"/>
<comment type="caution">
    <text evidence="2">The sequence shown here is derived from an EMBL/GenBank/DDBJ whole genome shotgun (WGS) entry which is preliminary data.</text>
</comment>
<evidence type="ECO:0000313" key="2">
    <source>
        <dbReference type="EMBL" id="KPK71732.1"/>
    </source>
</evidence>
<proteinExistence type="predicted"/>
<dbReference type="Gene3D" id="3.40.140.10">
    <property type="entry name" value="Cytidine Deaminase, domain 2"/>
    <property type="match status" value="1"/>
</dbReference>
<gene>
    <name evidence="2" type="ORF">AMJ87_06835</name>
</gene>
<accession>A0A0S8GHA0</accession>
<dbReference type="EMBL" id="LJUO01000056">
    <property type="protein sequence ID" value="KPK71732.1"/>
    <property type="molecule type" value="Genomic_DNA"/>
</dbReference>
<reference evidence="2 3" key="1">
    <citation type="journal article" date="2015" name="Microbiome">
        <title>Genomic resolution of linkages in carbon, nitrogen, and sulfur cycling among widespread estuary sediment bacteria.</title>
        <authorList>
            <person name="Baker B.J."/>
            <person name="Lazar C.S."/>
            <person name="Teske A.P."/>
            <person name="Dick G.J."/>
        </authorList>
    </citation>
    <scope>NUCLEOTIDE SEQUENCE [LARGE SCALE GENOMIC DNA]</scope>
    <source>
        <strain evidence="2">SM23_60</strain>
    </source>
</reference>
<protein>
    <recommendedName>
        <fullName evidence="4">JAB domain-containing protein</fullName>
    </recommendedName>
</protein>
<organism evidence="2 3">
    <name type="scientific">candidate division WOR_3 bacterium SM23_60</name>
    <dbReference type="NCBI Taxonomy" id="1703780"/>
    <lineage>
        <taxon>Bacteria</taxon>
        <taxon>Bacteria division WOR-3</taxon>
    </lineage>
</organism>
<evidence type="ECO:0000313" key="3">
    <source>
        <dbReference type="Proteomes" id="UP000051096"/>
    </source>
</evidence>
<dbReference type="Proteomes" id="UP000051096">
    <property type="component" value="Unassembled WGS sequence"/>
</dbReference>